<dbReference type="AlphaFoldDB" id="A0A0Q1BFT7"/>
<dbReference type="STRING" id="346185.AAY42_03680"/>
<dbReference type="InterPro" id="IPR050640">
    <property type="entry name" value="Bact_2-comp_sensor_kinase"/>
</dbReference>
<organism evidence="3 4">
    <name type="scientific">Flagellimonas eckloniae</name>
    <dbReference type="NCBI Taxonomy" id="346185"/>
    <lineage>
        <taxon>Bacteria</taxon>
        <taxon>Pseudomonadati</taxon>
        <taxon>Bacteroidota</taxon>
        <taxon>Flavobacteriia</taxon>
        <taxon>Flavobacteriales</taxon>
        <taxon>Flavobacteriaceae</taxon>
        <taxon>Flagellimonas</taxon>
    </lineage>
</organism>
<feature type="transmembrane region" description="Helical" evidence="1">
    <location>
        <begin position="293"/>
        <end position="312"/>
    </location>
</feature>
<proteinExistence type="predicted"/>
<dbReference type="PANTHER" id="PTHR34220:SF7">
    <property type="entry name" value="SENSOR HISTIDINE KINASE YPDA"/>
    <property type="match status" value="1"/>
</dbReference>
<feature type="transmembrane region" description="Helical" evidence="1">
    <location>
        <begin position="342"/>
        <end position="359"/>
    </location>
</feature>
<name>A0A0Q1BFT7_9FLAO</name>
<feature type="transmembrane region" description="Helical" evidence="1">
    <location>
        <begin position="319"/>
        <end position="336"/>
    </location>
</feature>
<protein>
    <recommendedName>
        <fullName evidence="2">Signal transduction histidine kinase internal region domain-containing protein</fullName>
    </recommendedName>
</protein>
<dbReference type="EMBL" id="LCTZ01000002">
    <property type="protein sequence ID" value="KQC29096.1"/>
    <property type="molecule type" value="Genomic_DNA"/>
</dbReference>
<keyword evidence="1" id="KW-0812">Transmembrane</keyword>
<gene>
    <name evidence="3" type="ORF">AAY42_03680</name>
</gene>
<sequence>MKTSLRHLLYILFIFPLLLVTSCSQNEEPVFTRYRTVFQIGDQAEWAAKDLNDRLWGNRLELVPDGQIFWSRTKIDIHKSPEALKPYGLRLEAYGEYEVFWDGVLIGKNGNPGQEADLPPEGELWITFNIPTHLTNKGEHVMALRLSNYYYPDHIGNYGLRIDDYHDLLTDRLIQNSYMHVFAGAFLIASIYFLFLFLGNKKEYLTLIFSISCLLFFGLTMTHFVRTTIPIHYSLHVIRLEVITSLMFGISFLIPLYFSMQFPYPKWKLFLGIYTAVLLFIFSIEHHLFDLTILNMTLILLLFSLCIAAFGVYKKAKGALLVLLTLLLCIFIRHYVSLNISLFTGFSLILLNMLYLLSLRIKEQRLAYENSLVQSTRLRLELLKKNIQPHFLMNTLTSLIDWIEETPKKGVLFIEALAKEFDLLNQIENQTLIPISQEIALCRAHLEIMEYRKEVNYSWEEDGIDSEQKIPPGILHTLLENGITHSLPLEDNSVKFKLLFESNGTYDCYTFLTYAEIIKQASAQRQEGTGLKYIKARLTESYHDQWEITSEPAHHGWKNVIKIYR</sequence>
<evidence type="ECO:0000259" key="2">
    <source>
        <dbReference type="Pfam" id="PF06580"/>
    </source>
</evidence>
<evidence type="ECO:0000313" key="3">
    <source>
        <dbReference type="EMBL" id="KQC29096.1"/>
    </source>
</evidence>
<keyword evidence="4" id="KW-1185">Reference proteome</keyword>
<dbReference type="PROSITE" id="PS51257">
    <property type="entry name" value="PROKAR_LIPOPROTEIN"/>
    <property type="match status" value="1"/>
</dbReference>
<dbReference type="GO" id="GO:0016020">
    <property type="term" value="C:membrane"/>
    <property type="evidence" value="ECO:0007669"/>
    <property type="project" value="InterPro"/>
</dbReference>
<evidence type="ECO:0000256" key="1">
    <source>
        <dbReference type="SAM" id="Phobius"/>
    </source>
</evidence>
<keyword evidence="1" id="KW-1133">Transmembrane helix</keyword>
<feature type="transmembrane region" description="Helical" evidence="1">
    <location>
        <begin position="204"/>
        <end position="225"/>
    </location>
</feature>
<evidence type="ECO:0000313" key="4">
    <source>
        <dbReference type="Proteomes" id="UP000050827"/>
    </source>
</evidence>
<dbReference type="PANTHER" id="PTHR34220">
    <property type="entry name" value="SENSOR HISTIDINE KINASE YPDA"/>
    <property type="match status" value="1"/>
</dbReference>
<accession>A0A0Q1BFT7</accession>
<dbReference type="PATRIC" id="fig|1547436.3.peg.770"/>
<keyword evidence="1" id="KW-0472">Membrane</keyword>
<dbReference type="GO" id="GO:0000155">
    <property type="term" value="F:phosphorelay sensor kinase activity"/>
    <property type="evidence" value="ECO:0007669"/>
    <property type="project" value="InterPro"/>
</dbReference>
<feature type="transmembrane region" description="Helical" evidence="1">
    <location>
        <begin position="178"/>
        <end position="197"/>
    </location>
</feature>
<feature type="transmembrane region" description="Helical" evidence="1">
    <location>
        <begin position="237"/>
        <end position="257"/>
    </location>
</feature>
<comment type="caution">
    <text evidence="3">The sequence shown here is derived from an EMBL/GenBank/DDBJ whole genome shotgun (WGS) entry which is preliminary data.</text>
</comment>
<dbReference type="Proteomes" id="UP000050827">
    <property type="component" value="Unassembled WGS sequence"/>
</dbReference>
<dbReference type="InterPro" id="IPR010559">
    <property type="entry name" value="Sig_transdc_His_kin_internal"/>
</dbReference>
<feature type="transmembrane region" description="Helical" evidence="1">
    <location>
        <begin position="269"/>
        <end position="287"/>
    </location>
</feature>
<reference evidence="3 4" key="1">
    <citation type="submission" date="2015-04" db="EMBL/GenBank/DDBJ databases">
        <title>Complete genome of flavobacterium.</title>
        <authorList>
            <person name="Kwon Y.M."/>
            <person name="Kim S.-J."/>
        </authorList>
    </citation>
    <scope>NUCLEOTIDE SEQUENCE [LARGE SCALE GENOMIC DNA]</scope>
    <source>
        <strain evidence="3 4">DK169</strain>
    </source>
</reference>
<feature type="domain" description="Signal transduction histidine kinase internal region" evidence="2">
    <location>
        <begin position="379"/>
        <end position="453"/>
    </location>
</feature>
<dbReference type="Pfam" id="PF06580">
    <property type="entry name" value="His_kinase"/>
    <property type="match status" value="1"/>
</dbReference>